<accession>A0AA88MGP2</accession>
<evidence type="ECO:0000313" key="2">
    <source>
        <dbReference type="EMBL" id="KAK2837664.1"/>
    </source>
</evidence>
<gene>
    <name evidence="2" type="ORF">Q5P01_014876</name>
</gene>
<comment type="caution">
    <text evidence="2">The sequence shown here is derived from an EMBL/GenBank/DDBJ whole genome shotgun (WGS) entry which is preliminary data.</text>
</comment>
<dbReference type="AlphaFoldDB" id="A0AA88MGP2"/>
<name>A0AA88MGP2_CHASR</name>
<sequence length="140" mass="15796">MPQKSIVTPRLQRMQDMVQARGLWQTVEAQCLSIIVQMSERPLEAVAVASVFSGMGEAKVNAKSHCDATVQTERTEKSDAKREAAHGRNKPEITEKEERERGESRILDLSSEKDGERSAGRVGRDHHRQRRNNTPDVTFI</sequence>
<evidence type="ECO:0000313" key="3">
    <source>
        <dbReference type="Proteomes" id="UP001187415"/>
    </source>
</evidence>
<reference evidence="2" key="1">
    <citation type="submission" date="2023-07" db="EMBL/GenBank/DDBJ databases">
        <title>Chromosome-level Genome Assembly of Striped Snakehead (Channa striata).</title>
        <authorList>
            <person name="Liu H."/>
        </authorList>
    </citation>
    <scope>NUCLEOTIDE SEQUENCE</scope>
    <source>
        <strain evidence="2">Gz</strain>
        <tissue evidence="2">Muscle</tissue>
    </source>
</reference>
<evidence type="ECO:0000256" key="1">
    <source>
        <dbReference type="SAM" id="MobiDB-lite"/>
    </source>
</evidence>
<proteinExistence type="predicted"/>
<feature type="region of interest" description="Disordered" evidence="1">
    <location>
        <begin position="62"/>
        <end position="140"/>
    </location>
</feature>
<organism evidence="2 3">
    <name type="scientific">Channa striata</name>
    <name type="common">Snakehead murrel</name>
    <name type="synonym">Ophicephalus striatus</name>
    <dbReference type="NCBI Taxonomy" id="64152"/>
    <lineage>
        <taxon>Eukaryota</taxon>
        <taxon>Metazoa</taxon>
        <taxon>Chordata</taxon>
        <taxon>Craniata</taxon>
        <taxon>Vertebrata</taxon>
        <taxon>Euteleostomi</taxon>
        <taxon>Actinopterygii</taxon>
        <taxon>Neopterygii</taxon>
        <taxon>Teleostei</taxon>
        <taxon>Neoteleostei</taxon>
        <taxon>Acanthomorphata</taxon>
        <taxon>Anabantaria</taxon>
        <taxon>Anabantiformes</taxon>
        <taxon>Channoidei</taxon>
        <taxon>Channidae</taxon>
        <taxon>Channa</taxon>
    </lineage>
</organism>
<dbReference type="Proteomes" id="UP001187415">
    <property type="component" value="Unassembled WGS sequence"/>
</dbReference>
<protein>
    <submittedName>
        <fullName evidence="2">Uncharacterized protein</fullName>
    </submittedName>
</protein>
<feature type="compositionally biased region" description="Basic and acidic residues" evidence="1">
    <location>
        <begin position="73"/>
        <end position="123"/>
    </location>
</feature>
<dbReference type="EMBL" id="JAUPFM010000011">
    <property type="protein sequence ID" value="KAK2837664.1"/>
    <property type="molecule type" value="Genomic_DNA"/>
</dbReference>
<keyword evidence="3" id="KW-1185">Reference proteome</keyword>